<dbReference type="InterPro" id="IPR003423">
    <property type="entry name" value="OMP_efflux"/>
</dbReference>
<comment type="subcellular location">
    <subcellularLocation>
        <location evidence="2">Cell membrane</location>
        <topology evidence="2">Lipid-anchor</topology>
    </subcellularLocation>
</comment>
<protein>
    <submittedName>
        <fullName evidence="3">Efflux transporter outer membrane subunit</fullName>
    </submittedName>
</protein>
<keyword evidence="2" id="KW-1134">Transmembrane beta strand</keyword>
<comment type="similarity">
    <text evidence="1 2">Belongs to the outer membrane factor (OMF) (TC 1.B.17) family.</text>
</comment>
<dbReference type="Pfam" id="PF02321">
    <property type="entry name" value="OEP"/>
    <property type="match status" value="2"/>
</dbReference>
<dbReference type="PANTHER" id="PTHR30203:SF33">
    <property type="entry name" value="BLR4455 PROTEIN"/>
    <property type="match status" value="1"/>
</dbReference>
<evidence type="ECO:0000256" key="2">
    <source>
        <dbReference type="RuleBase" id="RU362097"/>
    </source>
</evidence>
<sequence length="459" mass="50358">MRILALGLLILGLAGCSFAPEYQRPLMPMPETWKGEVGQGERLDLQWWRRFDDATLNALVEEALTYNRDIAAAVARVDTARARLGVARAELFPLINAEAQGTQTWIDNTKVTAGTEAPFSAGFGATWELDLWGRLRNAREAARYQLLASEAAQRGVQLSVAGQTANAYFLLLSLDSQQATAERTVKTREDALAIYTARYEQGLINELDLSRAKTEVETAKTALYQTRISRDAAESALAVLVGRSPREIMNGTMPRGLPLEAIPTPPVIPAGVPSDLLERRPDIRQAERTVEASNANIGVARAAWFPTISLTGLFGVVSPELHSLMSNPLQTWSYGGSATMPLLDFGRVGYNVEAAEGQQREALAAYEKTVQTAFQDMRDALTRQAEMSNVVASLERTVKELRLSVDLARLRYDNGYSSYLEVLDAERSLFDSELQLASARSERLTSIVNVCLALGGGWM</sequence>
<comment type="caution">
    <text evidence="3">The sequence shown here is derived from an EMBL/GenBank/DDBJ whole genome shotgun (WGS) entry which is preliminary data.</text>
</comment>
<dbReference type="Gene3D" id="2.20.200.10">
    <property type="entry name" value="Outer membrane efflux proteins (OEP)"/>
    <property type="match status" value="1"/>
</dbReference>
<evidence type="ECO:0000256" key="1">
    <source>
        <dbReference type="ARBA" id="ARBA00007613"/>
    </source>
</evidence>
<organism evidence="3 4">
    <name type="scientific">Candidatus Bilophila faecipullorum</name>
    <dbReference type="NCBI Taxonomy" id="2838482"/>
    <lineage>
        <taxon>Bacteria</taxon>
        <taxon>Pseudomonadati</taxon>
        <taxon>Thermodesulfobacteriota</taxon>
        <taxon>Desulfovibrionia</taxon>
        <taxon>Desulfovibrionales</taxon>
        <taxon>Desulfovibrionaceae</taxon>
        <taxon>Bilophila</taxon>
    </lineage>
</organism>
<keyword evidence="2" id="KW-0449">Lipoprotein</keyword>
<reference evidence="3" key="1">
    <citation type="journal article" date="2021" name="PeerJ">
        <title>Extensive microbial diversity within the chicken gut microbiome revealed by metagenomics and culture.</title>
        <authorList>
            <person name="Gilroy R."/>
            <person name="Ravi A."/>
            <person name="Getino M."/>
            <person name="Pursley I."/>
            <person name="Horton D.L."/>
            <person name="Alikhan N.F."/>
            <person name="Baker D."/>
            <person name="Gharbi K."/>
            <person name="Hall N."/>
            <person name="Watson M."/>
            <person name="Adriaenssens E.M."/>
            <person name="Foster-Nyarko E."/>
            <person name="Jarju S."/>
            <person name="Secka A."/>
            <person name="Antonio M."/>
            <person name="Oren A."/>
            <person name="Chaudhuri R.R."/>
            <person name="La Ragione R."/>
            <person name="Hildebrand F."/>
            <person name="Pallen M.J."/>
        </authorList>
    </citation>
    <scope>NUCLEOTIDE SEQUENCE</scope>
    <source>
        <strain evidence="3">ChiSxjej5B17-1746</strain>
    </source>
</reference>
<keyword evidence="2" id="KW-0564">Palmitate</keyword>
<gene>
    <name evidence="3" type="ORF">H9874_02620</name>
</gene>
<dbReference type="Gene3D" id="1.20.1600.10">
    <property type="entry name" value="Outer membrane efflux proteins (OEP)"/>
    <property type="match status" value="1"/>
</dbReference>
<evidence type="ECO:0000313" key="3">
    <source>
        <dbReference type="EMBL" id="HIW78024.1"/>
    </source>
</evidence>
<dbReference type="InterPro" id="IPR010131">
    <property type="entry name" value="MdtP/NodT-like"/>
</dbReference>
<dbReference type="AlphaFoldDB" id="A0A9D1QZB0"/>
<keyword evidence="2" id="KW-0812">Transmembrane</keyword>
<proteinExistence type="inferred from homology"/>
<dbReference type="Proteomes" id="UP000824264">
    <property type="component" value="Unassembled WGS sequence"/>
</dbReference>
<keyword evidence="2" id="KW-0472">Membrane</keyword>
<dbReference type="PROSITE" id="PS51257">
    <property type="entry name" value="PROKAR_LIPOPROTEIN"/>
    <property type="match status" value="1"/>
</dbReference>
<evidence type="ECO:0000313" key="4">
    <source>
        <dbReference type="Proteomes" id="UP000824264"/>
    </source>
</evidence>
<accession>A0A9D1QZB0</accession>
<dbReference type="SUPFAM" id="SSF56954">
    <property type="entry name" value="Outer membrane efflux proteins (OEP)"/>
    <property type="match status" value="1"/>
</dbReference>
<dbReference type="GO" id="GO:0005886">
    <property type="term" value="C:plasma membrane"/>
    <property type="evidence" value="ECO:0007669"/>
    <property type="project" value="UniProtKB-SubCell"/>
</dbReference>
<dbReference type="EMBL" id="DXGI01000097">
    <property type="protein sequence ID" value="HIW78024.1"/>
    <property type="molecule type" value="Genomic_DNA"/>
</dbReference>
<dbReference type="PANTHER" id="PTHR30203">
    <property type="entry name" value="OUTER MEMBRANE CATION EFFLUX PROTEIN"/>
    <property type="match status" value="1"/>
</dbReference>
<dbReference type="GO" id="GO:0015562">
    <property type="term" value="F:efflux transmembrane transporter activity"/>
    <property type="evidence" value="ECO:0007669"/>
    <property type="project" value="InterPro"/>
</dbReference>
<name>A0A9D1QZB0_9BACT</name>
<reference evidence="3" key="2">
    <citation type="submission" date="2021-04" db="EMBL/GenBank/DDBJ databases">
        <authorList>
            <person name="Gilroy R."/>
        </authorList>
    </citation>
    <scope>NUCLEOTIDE SEQUENCE</scope>
    <source>
        <strain evidence="3">ChiSxjej5B17-1746</strain>
    </source>
</reference>
<dbReference type="NCBIfam" id="TIGR01845">
    <property type="entry name" value="outer_NodT"/>
    <property type="match status" value="1"/>
</dbReference>